<evidence type="ECO:0000313" key="2">
    <source>
        <dbReference type="Proteomes" id="UP000318017"/>
    </source>
</evidence>
<proteinExistence type="predicted"/>
<sequence length="145" mass="16829">MWLWMKYVTGVNDEKHCTNCLRGKYGKILSKHNTELEFTPMLTLNEQPLDSFSAIYICGVIKKCYPRSNYEHNLHTAIIPTAGRTDTFEFENWRLTVTNGLFEPIPSEVELPVSYRGLPPQFTTCRIFRWAVCSDLNRTNVSMET</sequence>
<evidence type="ECO:0000313" key="1">
    <source>
        <dbReference type="EMBL" id="QDV24638.1"/>
    </source>
</evidence>
<keyword evidence="2" id="KW-1185">Reference proteome</keyword>
<dbReference type="KEGG" id="ahel:Q31a_29580"/>
<name>A0A518G7S5_9BACT</name>
<gene>
    <name evidence="1" type="ORF">Q31a_29580</name>
</gene>
<dbReference type="EMBL" id="CP036298">
    <property type="protein sequence ID" value="QDV24638.1"/>
    <property type="molecule type" value="Genomic_DNA"/>
</dbReference>
<organism evidence="1 2">
    <name type="scientific">Aureliella helgolandensis</name>
    <dbReference type="NCBI Taxonomy" id="2527968"/>
    <lineage>
        <taxon>Bacteria</taxon>
        <taxon>Pseudomonadati</taxon>
        <taxon>Planctomycetota</taxon>
        <taxon>Planctomycetia</taxon>
        <taxon>Pirellulales</taxon>
        <taxon>Pirellulaceae</taxon>
        <taxon>Aureliella</taxon>
    </lineage>
</organism>
<protein>
    <submittedName>
        <fullName evidence="1">Uncharacterized protein</fullName>
    </submittedName>
</protein>
<reference evidence="1 2" key="1">
    <citation type="submission" date="2019-02" db="EMBL/GenBank/DDBJ databases">
        <title>Deep-cultivation of Planctomycetes and their phenomic and genomic characterization uncovers novel biology.</title>
        <authorList>
            <person name="Wiegand S."/>
            <person name="Jogler M."/>
            <person name="Boedeker C."/>
            <person name="Pinto D."/>
            <person name="Vollmers J."/>
            <person name="Rivas-Marin E."/>
            <person name="Kohn T."/>
            <person name="Peeters S.H."/>
            <person name="Heuer A."/>
            <person name="Rast P."/>
            <person name="Oberbeckmann S."/>
            <person name="Bunk B."/>
            <person name="Jeske O."/>
            <person name="Meyerdierks A."/>
            <person name="Storesund J.E."/>
            <person name="Kallscheuer N."/>
            <person name="Luecker S."/>
            <person name="Lage O.M."/>
            <person name="Pohl T."/>
            <person name="Merkel B.J."/>
            <person name="Hornburger P."/>
            <person name="Mueller R.-W."/>
            <person name="Bruemmer F."/>
            <person name="Labrenz M."/>
            <person name="Spormann A.M."/>
            <person name="Op den Camp H."/>
            <person name="Overmann J."/>
            <person name="Amann R."/>
            <person name="Jetten M.S.M."/>
            <person name="Mascher T."/>
            <person name="Medema M.H."/>
            <person name="Devos D.P."/>
            <person name="Kaster A.-K."/>
            <person name="Ovreas L."/>
            <person name="Rohde M."/>
            <person name="Galperin M.Y."/>
            <person name="Jogler C."/>
        </authorList>
    </citation>
    <scope>NUCLEOTIDE SEQUENCE [LARGE SCALE GENOMIC DNA]</scope>
    <source>
        <strain evidence="1 2">Q31a</strain>
    </source>
</reference>
<accession>A0A518G7S5</accession>
<dbReference type="Proteomes" id="UP000318017">
    <property type="component" value="Chromosome"/>
</dbReference>
<dbReference type="AlphaFoldDB" id="A0A518G7S5"/>
<dbReference type="OrthoDB" id="122602at2"/>